<feature type="transmembrane region" description="Helical" evidence="8">
    <location>
        <begin position="104"/>
        <end position="122"/>
    </location>
</feature>
<proteinExistence type="inferred from homology"/>
<dbReference type="Proteomes" id="UP001621714">
    <property type="component" value="Unassembled WGS sequence"/>
</dbReference>
<organism evidence="9 10">
    <name type="scientific">Marinospirillum alkalitolerans</name>
    <dbReference type="NCBI Taxonomy" id="3123374"/>
    <lineage>
        <taxon>Bacteria</taxon>
        <taxon>Pseudomonadati</taxon>
        <taxon>Pseudomonadota</taxon>
        <taxon>Gammaproteobacteria</taxon>
        <taxon>Oceanospirillales</taxon>
        <taxon>Oceanospirillaceae</taxon>
        <taxon>Marinospirillum</taxon>
    </lineage>
</organism>
<comment type="subcellular location">
    <subcellularLocation>
        <location evidence="1 8">Cell membrane</location>
        <topology evidence="1 8">Multi-pass membrane protein</topology>
    </subcellularLocation>
</comment>
<evidence type="ECO:0000256" key="7">
    <source>
        <dbReference type="ARBA" id="ARBA00023136"/>
    </source>
</evidence>
<sequence>MTAFFPAELSASIQLLLIVAAALTSVLTASFGVGGGVLLLAILALILPPAAIIPVHGMVQLGSNANRALMTWRHLDFKMLLIFAPGAVMGAWIASVFLVQLPLAWLQLIIAGFILFLCWGPAIPSIGLGRLGTLATAISTSFLSMFAGATGPLVMAFIKQQQQGERFRTVANFAAAMSLQHLPKAVVFGGAGFLFQQWLGLILLMIAAGAVGTWLGLKILGRMSDQRFARIIHWILTLLAMRLLWDAYQALTETAHTF</sequence>
<keyword evidence="3" id="KW-0813">Transport</keyword>
<feature type="transmembrane region" description="Helical" evidence="8">
    <location>
        <begin position="134"/>
        <end position="158"/>
    </location>
</feature>
<evidence type="ECO:0000256" key="6">
    <source>
        <dbReference type="ARBA" id="ARBA00022989"/>
    </source>
</evidence>
<evidence type="ECO:0000256" key="2">
    <source>
        <dbReference type="ARBA" id="ARBA00009142"/>
    </source>
</evidence>
<evidence type="ECO:0000313" key="9">
    <source>
        <dbReference type="EMBL" id="MFK7160562.1"/>
    </source>
</evidence>
<keyword evidence="5 8" id="KW-0812">Transmembrane</keyword>
<dbReference type="InterPro" id="IPR002781">
    <property type="entry name" value="TM_pro_TauE-like"/>
</dbReference>
<dbReference type="RefSeq" id="WP_405338392.1">
    <property type="nucleotide sequence ID" value="NZ_JBANFI010000003.1"/>
</dbReference>
<dbReference type="PANTHER" id="PTHR30269">
    <property type="entry name" value="TRANSMEMBRANE PROTEIN YFCA"/>
    <property type="match status" value="1"/>
</dbReference>
<name>A0ABW8PW85_9GAMM</name>
<comment type="caution">
    <text evidence="9">The sequence shown here is derived from an EMBL/GenBank/DDBJ whole genome shotgun (WGS) entry which is preliminary data.</text>
</comment>
<dbReference type="PANTHER" id="PTHR30269:SF37">
    <property type="entry name" value="MEMBRANE TRANSPORTER PROTEIN"/>
    <property type="match status" value="1"/>
</dbReference>
<keyword evidence="6 8" id="KW-1133">Transmembrane helix</keyword>
<dbReference type="InterPro" id="IPR052017">
    <property type="entry name" value="TSUP"/>
</dbReference>
<feature type="transmembrane region" description="Helical" evidence="8">
    <location>
        <begin position="198"/>
        <end position="216"/>
    </location>
</feature>
<evidence type="ECO:0000256" key="1">
    <source>
        <dbReference type="ARBA" id="ARBA00004651"/>
    </source>
</evidence>
<comment type="similarity">
    <text evidence="2 8">Belongs to the 4-toluene sulfonate uptake permease (TSUP) (TC 2.A.102) family.</text>
</comment>
<keyword evidence="4 8" id="KW-1003">Cell membrane</keyword>
<keyword evidence="7 8" id="KW-0472">Membrane</keyword>
<reference evidence="9 10" key="1">
    <citation type="submission" date="2024-02" db="EMBL/GenBank/DDBJ databases">
        <title>Marinospirillum sp. MEB 164 isolated from Lonar lake sediment.</title>
        <authorList>
            <person name="Joshi A."/>
            <person name="Thite S."/>
        </authorList>
    </citation>
    <scope>NUCLEOTIDE SEQUENCE [LARGE SCALE GENOMIC DNA]</scope>
    <source>
        <strain evidence="9 10">MEB164</strain>
    </source>
</reference>
<keyword evidence="10" id="KW-1185">Reference proteome</keyword>
<dbReference type="EMBL" id="JBANFI010000003">
    <property type="protein sequence ID" value="MFK7160562.1"/>
    <property type="molecule type" value="Genomic_DNA"/>
</dbReference>
<gene>
    <name evidence="9" type="ORF">V6U78_05875</name>
</gene>
<evidence type="ECO:0000256" key="5">
    <source>
        <dbReference type="ARBA" id="ARBA00022692"/>
    </source>
</evidence>
<protein>
    <recommendedName>
        <fullName evidence="8">Probable membrane transporter protein</fullName>
    </recommendedName>
</protein>
<accession>A0ABW8PW85</accession>
<evidence type="ECO:0000256" key="8">
    <source>
        <dbReference type="RuleBase" id="RU363041"/>
    </source>
</evidence>
<evidence type="ECO:0000256" key="3">
    <source>
        <dbReference type="ARBA" id="ARBA00022448"/>
    </source>
</evidence>
<dbReference type="Pfam" id="PF01925">
    <property type="entry name" value="TauE"/>
    <property type="match status" value="1"/>
</dbReference>
<evidence type="ECO:0000256" key="4">
    <source>
        <dbReference type="ARBA" id="ARBA00022475"/>
    </source>
</evidence>
<feature type="transmembrane region" description="Helical" evidence="8">
    <location>
        <begin position="38"/>
        <end position="59"/>
    </location>
</feature>
<feature type="transmembrane region" description="Helical" evidence="8">
    <location>
        <begin position="80"/>
        <end position="98"/>
    </location>
</feature>
<evidence type="ECO:0000313" key="10">
    <source>
        <dbReference type="Proteomes" id="UP001621714"/>
    </source>
</evidence>